<keyword evidence="1" id="KW-1133">Transmembrane helix</keyword>
<evidence type="ECO:0000313" key="2">
    <source>
        <dbReference type="EMBL" id="OAT80389.1"/>
    </source>
</evidence>
<accession>A0A1B7LCC4</accession>
<dbReference type="STRING" id="1838280.A6M21_13565"/>
<evidence type="ECO:0000313" key="3">
    <source>
        <dbReference type="Proteomes" id="UP000078532"/>
    </source>
</evidence>
<sequence length="208" mass="23943">MSNLFTLNILDFLFLKDLDKKEKIFSKKFRSIKSTYSKYSLDYLKEMSLLLENNLSINRLNVHYYPLMVTFIVSMLAVIFSPILTLYINIPSVAVNILVPIIEAKLNGSGTSKTQIGLVGKDVSNLMTDLYNNLIYYLGHAFYIIIGLYTIISISLSIIFYFRAKRIANLQLLHSIIKQIIAEREENNYVTFNNAVYVSRKIEITSLE</sequence>
<organism evidence="2 3">
    <name type="scientific">Desulfotomaculum copahuensis</name>
    <dbReference type="NCBI Taxonomy" id="1838280"/>
    <lineage>
        <taxon>Bacteria</taxon>
        <taxon>Bacillati</taxon>
        <taxon>Bacillota</taxon>
        <taxon>Clostridia</taxon>
        <taxon>Eubacteriales</taxon>
        <taxon>Desulfotomaculaceae</taxon>
        <taxon>Desulfotomaculum</taxon>
    </lineage>
</organism>
<comment type="caution">
    <text evidence="2">The sequence shown here is derived from an EMBL/GenBank/DDBJ whole genome shotgun (WGS) entry which is preliminary data.</text>
</comment>
<gene>
    <name evidence="2" type="ORF">A6M21_13565</name>
</gene>
<reference evidence="2 3" key="1">
    <citation type="submission" date="2016-04" db="EMBL/GenBank/DDBJ databases">
        <authorList>
            <person name="Evans L.H."/>
            <person name="Alamgir A."/>
            <person name="Owens N."/>
            <person name="Weber N.D."/>
            <person name="Virtaneva K."/>
            <person name="Barbian K."/>
            <person name="Babar A."/>
            <person name="Rosenke K."/>
        </authorList>
    </citation>
    <scope>NUCLEOTIDE SEQUENCE [LARGE SCALE GENOMIC DNA]</scope>
    <source>
        <strain evidence="2 3">LMa1</strain>
    </source>
</reference>
<name>A0A1B7LCC4_9FIRM</name>
<dbReference type="RefSeq" id="WP_066669834.1">
    <property type="nucleotide sequence ID" value="NZ_LYVF01000178.1"/>
</dbReference>
<dbReference type="AlphaFoldDB" id="A0A1B7LCC4"/>
<feature type="transmembrane region" description="Helical" evidence="1">
    <location>
        <begin position="134"/>
        <end position="162"/>
    </location>
</feature>
<protein>
    <submittedName>
        <fullName evidence="2">Uncharacterized protein</fullName>
    </submittedName>
</protein>
<dbReference type="Proteomes" id="UP000078532">
    <property type="component" value="Unassembled WGS sequence"/>
</dbReference>
<feature type="transmembrane region" description="Helical" evidence="1">
    <location>
        <begin position="64"/>
        <end position="88"/>
    </location>
</feature>
<keyword evidence="3" id="KW-1185">Reference proteome</keyword>
<dbReference type="EMBL" id="LYVF01000178">
    <property type="protein sequence ID" value="OAT80389.1"/>
    <property type="molecule type" value="Genomic_DNA"/>
</dbReference>
<keyword evidence="1" id="KW-0812">Transmembrane</keyword>
<keyword evidence="1" id="KW-0472">Membrane</keyword>
<proteinExistence type="predicted"/>
<evidence type="ECO:0000256" key="1">
    <source>
        <dbReference type="SAM" id="Phobius"/>
    </source>
</evidence>